<sequence length="81" mass="9112">MFQPFETGQRVEYANIGSAVRDRIDTLSRTLTGTTFYPEQNFAERLLVDPTGGAQLVKAEQIINRLAADARPKQLTDVRMI</sequence>
<evidence type="ECO:0000313" key="2">
    <source>
        <dbReference type="Proteomes" id="UP000217211"/>
    </source>
</evidence>
<accession>A0A249PN86</accession>
<protein>
    <submittedName>
        <fullName evidence="1">Putative transmembrane protein</fullName>
    </submittedName>
</protein>
<geneLocation type="plasmid" evidence="2">
    <name>psj05684b</name>
</geneLocation>
<name>A0A249PN86_9HYPH</name>
<dbReference type="AlphaFoldDB" id="A0A249PN86"/>
<keyword evidence="2" id="KW-1185">Reference proteome</keyword>
<keyword evidence="1" id="KW-0472">Membrane</keyword>
<keyword evidence="1" id="KW-0614">Plasmid</keyword>
<organism evidence="1 2">
    <name type="scientific">Sinorhizobium sojae CCBAU 05684</name>
    <dbReference type="NCBI Taxonomy" id="716928"/>
    <lineage>
        <taxon>Bacteria</taxon>
        <taxon>Pseudomonadati</taxon>
        <taxon>Pseudomonadota</taxon>
        <taxon>Alphaproteobacteria</taxon>
        <taxon>Hyphomicrobiales</taxon>
        <taxon>Rhizobiaceae</taxon>
        <taxon>Sinorhizobium/Ensifer group</taxon>
        <taxon>Sinorhizobium</taxon>
    </lineage>
</organism>
<evidence type="ECO:0000313" key="1">
    <source>
        <dbReference type="EMBL" id="ASY66759.1"/>
    </source>
</evidence>
<reference evidence="1 2" key="1">
    <citation type="submission" date="2017-08" db="EMBL/GenBank/DDBJ databases">
        <title>Multipartite genome sequences of Sinorhizobium species nodulating soybeans.</title>
        <authorList>
            <person name="Tian C.F."/>
        </authorList>
    </citation>
    <scope>NUCLEOTIDE SEQUENCE [LARGE SCALE GENOMIC DNA]</scope>
    <source>
        <strain evidence="1 2">CCBAU 05684</strain>
        <plasmid evidence="2">psj05684b</plasmid>
    </source>
</reference>
<keyword evidence="1" id="KW-0812">Transmembrane</keyword>
<dbReference type="STRING" id="716928.GCA_000261485_03449"/>
<dbReference type="eggNOG" id="ENOG5033YJI">
    <property type="taxonomic scope" value="Bacteria"/>
</dbReference>
<dbReference type="Proteomes" id="UP000217211">
    <property type="component" value="Plasmid pSJ05684b"/>
</dbReference>
<dbReference type="KEGG" id="esj:SJ05684_b57770"/>
<dbReference type="EMBL" id="CP023068">
    <property type="protein sequence ID" value="ASY66759.1"/>
    <property type="molecule type" value="Genomic_DNA"/>
</dbReference>
<gene>
    <name evidence="1" type="ORF">SJ05684_b57770</name>
</gene>
<proteinExistence type="predicted"/>